<sequence length="173" mass="20237">LLITDNGEVDLEKLLCLHLMSIRPVERCQLTRSSHYLTRYAHILPNYIVYDEHIYSCNCFYDENEIERNKKSLSVHLAVSKKLENLIFITLKAIKNGNKKKLEELKLLAFNKDTITKLLNDGKFYSLKNFFKYNAKALLNDGISIEKCELQKLTFVSLHKNRDYSETTVFLLV</sequence>
<reference evidence="1" key="2">
    <citation type="journal article" date="2017" name="J. Med. Entomol.">
        <title>Transcriptome Analysis of the Triatoma infestans (Hemiptera: Reduviidae) Integument.</title>
        <authorList>
            <person name="Calderon-Fernandez G.M."/>
            <person name="Moriconi D.E."/>
            <person name="Dulbecco A.B."/>
            <person name="Juarez M.P."/>
        </authorList>
    </citation>
    <scope>NUCLEOTIDE SEQUENCE</scope>
    <source>
        <strain evidence="1">Int1</strain>
        <tissue evidence="1">Integument</tissue>
    </source>
</reference>
<feature type="non-terminal residue" evidence="1">
    <location>
        <position position="1"/>
    </location>
</feature>
<protein>
    <submittedName>
        <fullName evidence="1">Uncharacterized protein</fullName>
    </submittedName>
</protein>
<organism evidence="1">
    <name type="scientific">Triatoma infestans</name>
    <name type="common">Assassin bug</name>
    <dbReference type="NCBI Taxonomy" id="30076"/>
    <lineage>
        <taxon>Eukaryota</taxon>
        <taxon>Metazoa</taxon>
        <taxon>Ecdysozoa</taxon>
        <taxon>Arthropoda</taxon>
        <taxon>Hexapoda</taxon>
        <taxon>Insecta</taxon>
        <taxon>Pterygota</taxon>
        <taxon>Neoptera</taxon>
        <taxon>Paraneoptera</taxon>
        <taxon>Hemiptera</taxon>
        <taxon>Heteroptera</taxon>
        <taxon>Panheteroptera</taxon>
        <taxon>Cimicomorpha</taxon>
        <taxon>Reduviidae</taxon>
        <taxon>Triatominae</taxon>
        <taxon>Triatoma</taxon>
    </lineage>
</organism>
<proteinExistence type="predicted"/>
<reference evidence="1" key="1">
    <citation type="submission" date="2016-04" db="EMBL/GenBank/DDBJ databases">
        <authorList>
            <person name="Calderon-Fernandez G.M.Sr."/>
        </authorList>
    </citation>
    <scope>NUCLEOTIDE SEQUENCE</scope>
    <source>
        <strain evidence="1">Int1</strain>
        <tissue evidence="1">Integument</tissue>
    </source>
</reference>
<name>A0A170XNC5_TRIIF</name>
<dbReference type="EMBL" id="GEMB01004230">
    <property type="protein sequence ID" value="JAR99039.1"/>
    <property type="molecule type" value="Transcribed_RNA"/>
</dbReference>
<evidence type="ECO:0000313" key="1">
    <source>
        <dbReference type="EMBL" id="JAR99039.1"/>
    </source>
</evidence>
<accession>A0A170XNC5</accession>
<dbReference type="AlphaFoldDB" id="A0A170XNC5"/>